<feature type="transmembrane region" description="Helical" evidence="1">
    <location>
        <begin position="12"/>
        <end position="30"/>
    </location>
</feature>
<reference evidence="2" key="1">
    <citation type="submission" date="2016-10" db="EMBL/GenBank/DDBJ databases">
        <authorList>
            <person name="See-Too W.S."/>
        </authorList>
    </citation>
    <scope>NUCLEOTIDE SEQUENCE</scope>
    <source>
        <strain evidence="2">DSM 14505</strain>
    </source>
</reference>
<keyword evidence="3" id="KW-1185">Reference proteome</keyword>
<evidence type="ECO:0000313" key="2">
    <source>
        <dbReference type="EMBL" id="ANU11220.1"/>
    </source>
</evidence>
<keyword evidence="1" id="KW-0812">Transmembrane</keyword>
<accession>A0ABM6D8J5</accession>
<gene>
    <name evidence="2" type="ORF">BBH88_13410</name>
</gene>
<dbReference type="RefSeq" id="WP_065536993.1">
    <property type="nucleotide sequence ID" value="NZ_CP016534.2"/>
</dbReference>
<keyword evidence="1" id="KW-0472">Membrane</keyword>
<protein>
    <submittedName>
        <fullName evidence="2">Uncharacterized protein</fullName>
    </submittedName>
</protein>
<organism evidence="2 3">
    <name type="scientific">Planococcus antarcticus DSM 14505</name>
    <dbReference type="NCBI Taxonomy" id="1185653"/>
    <lineage>
        <taxon>Bacteria</taxon>
        <taxon>Bacillati</taxon>
        <taxon>Bacillota</taxon>
        <taxon>Bacilli</taxon>
        <taxon>Bacillales</taxon>
        <taxon>Caryophanaceae</taxon>
        <taxon>Planococcus</taxon>
    </lineage>
</organism>
<proteinExistence type="predicted"/>
<dbReference type="Proteomes" id="UP000092661">
    <property type="component" value="Chromosome"/>
</dbReference>
<dbReference type="EMBL" id="CP016534">
    <property type="protein sequence ID" value="ANU11220.1"/>
    <property type="molecule type" value="Genomic_DNA"/>
</dbReference>
<evidence type="ECO:0000256" key="1">
    <source>
        <dbReference type="SAM" id="Phobius"/>
    </source>
</evidence>
<evidence type="ECO:0000313" key="3">
    <source>
        <dbReference type="Proteomes" id="UP000092661"/>
    </source>
</evidence>
<name>A0ABM6D8J5_9BACL</name>
<sequence length="299" mass="33341">MKVTKLYSFRNGMIYFSVVVSIMSVVLPSFPKSSAANDTLDEQEILNGTPHEIIELIKDIEGEVIYKALEDGKIYLYEEQIVGDVVTTKKSLVENGTSTLTEKFSTATILQGDIISVTQKDLLANKIIHQEMVSITDETAPSKPHDDIHLWKPPVYPASVGTNNEFTAMATGTWLKARTAGQNYAYYKNSNGGGLARELGKQKTIGSYTTKFDTFTRNVDAVRSYEVGALYNFTAIGLLDKAFKSIKYPTISNLKKFFKQYLKTIPGVGTLYLVIKYFSLCNKTLAAYKAIPGTPYNWR</sequence>
<keyword evidence="1" id="KW-1133">Transmembrane helix</keyword>